<dbReference type="Proteomes" id="UP001218188">
    <property type="component" value="Unassembled WGS sequence"/>
</dbReference>
<name>A0AAD6SEK3_9AGAR</name>
<evidence type="ECO:0000313" key="2">
    <source>
        <dbReference type="Proteomes" id="UP001218188"/>
    </source>
</evidence>
<protein>
    <submittedName>
        <fullName evidence="1">Uncharacterized protein</fullName>
    </submittedName>
</protein>
<organism evidence="1 2">
    <name type="scientific">Mycena alexandri</name>
    <dbReference type="NCBI Taxonomy" id="1745969"/>
    <lineage>
        <taxon>Eukaryota</taxon>
        <taxon>Fungi</taxon>
        <taxon>Dikarya</taxon>
        <taxon>Basidiomycota</taxon>
        <taxon>Agaricomycotina</taxon>
        <taxon>Agaricomycetes</taxon>
        <taxon>Agaricomycetidae</taxon>
        <taxon>Agaricales</taxon>
        <taxon>Marasmiineae</taxon>
        <taxon>Mycenaceae</taxon>
        <taxon>Mycena</taxon>
    </lineage>
</organism>
<sequence length="237" mass="25840">MPSISVRHGFLRGGRGGLLGGMSMRFVKDSRGSQRGQDSAGAAGPYVRASELWGGGCRAVWGASKGGWVDVAREAETPKRRAGRPDVEAAAGNGGPGFWGNSRWGWRGWGSWGAGAALDVGRRRRRCREYASDAVIATDPGGKGRAETAALVEHFEFFSETIGEKSLEGYSNFPSKNQLKNFKLLCGLFELHEKFIKFSRDLHKIRKTHQKKRGDPLIVATKLYMGEIKLKSGDEGP</sequence>
<evidence type="ECO:0000313" key="1">
    <source>
        <dbReference type="EMBL" id="KAJ7026524.1"/>
    </source>
</evidence>
<reference evidence="1" key="1">
    <citation type="submission" date="2023-03" db="EMBL/GenBank/DDBJ databases">
        <title>Massive genome expansion in bonnet fungi (Mycena s.s.) driven by repeated elements and novel gene families across ecological guilds.</title>
        <authorList>
            <consortium name="Lawrence Berkeley National Laboratory"/>
            <person name="Harder C.B."/>
            <person name="Miyauchi S."/>
            <person name="Viragh M."/>
            <person name="Kuo A."/>
            <person name="Thoen E."/>
            <person name="Andreopoulos B."/>
            <person name="Lu D."/>
            <person name="Skrede I."/>
            <person name="Drula E."/>
            <person name="Henrissat B."/>
            <person name="Morin E."/>
            <person name="Kohler A."/>
            <person name="Barry K."/>
            <person name="LaButti K."/>
            <person name="Morin E."/>
            <person name="Salamov A."/>
            <person name="Lipzen A."/>
            <person name="Mereny Z."/>
            <person name="Hegedus B."/>
            <person name="Baldrian P."/>
            <person name="Stursova M."/>
            <person name="Weitz H."/>
            <person name="Taylor A."/>
            <person name="Grigoriev I.V."/>
            <person name="Nagy L.G."/>
            <person name="Martin F."/>
            <person name="Kauserud H."/>
        </authorList>
    </citation>
    <scope>NUCLEOTIDE SEQUENCE</scope>
    <source>
        <strain evidence="1">CBHHK200</strain>
    </source>
</reference>
<gene>
    <name evidence="1" type="ORF">C8F04DRAFT_1190467</name>
</gene>
<comment type="caution">
    <text evidence="1">The sequence shown here is derived from an EMBL/GenBank/DDBJ whole genome shotgun (WGS) entry which is preliminary data.</text>
</comment>
<dbReference type="EMBL" id="JARJCM010000137">
    <property type="protein sequence ID" value="KAJ7026524.1"/>
    <property type="molecule type" value="Genomic_DNA"/>
</dbReference>
<keyword evidence="2" id="KW-1185">Reference proteome</keyword>
<proteinExistence type="predicted"/>
<dbReference type="AlphaFoldDB" id="A0AAD6SEK3"/>
<accession>A0AAD6SEK3</accession>